<feature type="signal peptide" evidence="1">
    <location>
        <begin position="1"/>
        <end position="33"/>
    </location>
</feature>
<dbReference type="OrthoDB" id="4325958at2"/>
<reference evidence="2 3" key="1">
    <citation type="submission" date="2019-07" db="EMBL/GenBank/DDBJ databases">
        <title>New species of Amycolatopsis and Streptomyces.</title>
        <authorList>
            <person name="Duangmal K."/>
            <person name="Teo W.F.A."/>
            <person name="Lipun K."/>
        </authorList>
    </citation>
    <scope>NUCLEOTIDE SEQUENCE [LARGE SCALE GENOMIC DNA]</scope>
    <source>
        <strain evidence="2 3">TISTR 2346</strain>
    </source>
</reference>
<protein>
    <submittedName>
        <fullName evidence="2">Uncharacterized protein</fullName>
    </submittedName>
</protein>
<comment type="caution">
    <text evidence="2">The sequence shown here is derived from an EMBL/GenBank/DDBJ whole genome shotgun (WGS) entry which is preliminary data.</text>
</comment>
<organism evidence="2 3">
    <name type="scientific">Streptomyces phyllanthi</name>
    <dbReference type="NCBI Taxonomy" id="1803180"/>
    <lineage>
        <taxon>Bacteria</taxon>
        <taxon>Bacillati</taxon>
        <taxon>Actinomycetota</taxon>
        <taxon>Actinomycetes</taxon>
        <taxon>Kitasatosporales</taxon>
        <taxon>Streptomycetaceae</taxon>
        <taxon>Streptomyces</taxon>
    </lineage>
</organism>
<sequence>MPPTPMSRTILSAAAYPAVLFSAAVLSAAPAHAAPAEPLVRSGDVNVLTGDLDTMEDVQEHISMPRGYGHTMTHQLYDHSGAATQE</sequence>
<proteinExistence type="predicted"/>
<evidence type="ECO:0000256" key="1">
    <source>
        <dbReference type="SAM" id="SignalP"/>
    </source>
</evidence>
<evidence type="ECO:0000313" key="2">
    <source>
        <dbReference type="EMBL" id="MPY43953.1"/>
    </source>
</evidence>
<keyword evidence="3" id="KW-1185">Reference proteome</keyword>
<dbReference type="AlphaFoldDB" id="A0A5N8W8Y1"/>
<dbReference type="Proteomes" id="UP000326979">
    <property type="component" value="Unassembled WGS sequence"/>
</dbReference>
<gene>
    <name evidence="2" type="ORF">FNH04_29855</name>
</gene>
<evidence type="ECO:0000313" key="3">
    <source>
        <dbReference type="Proteomes" id="UP000326979"/>
    </source>
</evidence>
<name>A0A5N8W8Y1_9ACTN</name>
<accession>A0A5N8W8Y1</accession>
<dbReference type="EMBL" id="VJZE01000273">
    <property type="protein sequence ID" value="MPY43953.1"/>
    <property type="molecule type" value="Genomic_DNA"/>
</dbReference>
<keyword evidence="1" id="KW-0732">Signal</keyword>
<dbReference type="RefSeq" id="WP_152788888.1">
    <property type="nucleotide sequence ID" value="NZ_BAABEQ010000069.1"/>
</dbReference>
<feature type="chain" id="PRO_5025071376" evidence="1">
    <location>
        <begin position="34"/>
        <end position="86"/>
    </location>
</feature>